<dbReference type="SMART" id="SM00490">
    <property type="entry name" value="HELICc"/>
    <property type="match status" value="1"/>
</dbReference>
<keyword evidence="6" id="KW-1185">Reference proteome</keyword>
<dbReference type="OrthoDB" id="9774462at2"/>
<dbReference type="PANTHER" id="PTHR47962">
    <property type="entry name" value="ATP-DEPENDENT HELICASE LHR-RELATED-RELATED"/>
    <property type="match status" value="1"/>
</dbReference>
<dbReference type="PROSITE" id="PS51192">
    <property type="entry name" value="HELICASE_ATP_BIND_1"/>
    <property type="match status" value="1"/>
</dbReference>
<evidence type="ECO:0000313" key="5">
    <source>
        <dbReference type="EMBL" id="AFY92265.1"/>
    </source>
</evidence>
<dbReference type="InterPro" id="IPR052511">
    <property type="entry name" value="ATP-dep_Helicase"/>
</dbReference>
<dbReference type="GO" id="GO:0004386">
    <property type="term" value="F:helicase activity"/>
    <property type="evidence" value="ECO:0007669"/>
    <property type="project" value="UniProtKB-KW"/>
</dbReference>
<dbReference type="InterPro" id="IPR014001">
    <property type="entry name" value="Helicase_ATP-bd"/>
</dbReference>
<feature type="domain" description="Helicase ATP-binding" evidence="3">
    <location>
        <begin position="34"/>
        <end position="213"/>
    </location>
</feature>
<accession>K9UBT4</accession>
<dbReference type="SUPFAM" id="SSF52540">
    <property type="entry name" value="P-loop containing nucleoside triphosphate hydrolases"/>
    <property type="match status" value="1"/>
</dbReference>
<name>K9UBT4_CHAP6</name>
<evidence type="ECO:0000259" key="3">
    <source>
        <dbReference type="PROSITE" id="PS51192"/>
    </source>
</evidence>
<dbReference type="KEGG" id="cmp:Cha6605_1029"/>
<dbReference type="PATRIC" id="fig|1173020.3.peg.1199"/>
<dbReference type="InterPro" id="IPR045628">
    <property type="entry name" value="Lhr_WH_dom"/>
</dbReference>
<dbReference type="Pfam" id="PF00271">
    <property type="entry name" value="Helicase_C"/>
    <property type="match status" value="1"/>
</dbReference>
<keyword evidence="5" id="KW-0378">Hydrolase</keyword>
<dbReference type="STRING" id="1173020.Cha6605_1029"/>
<keyword evidence="2" id="KW-0067">ATP-binding</keyword>
<dbReference type="GO" id="GO:0005524">
    <property type="term" value="F:ATP binding"/>
    <property type="evidence" value="ECO:0007669"/>
    <property type="project" value="UniProtKB-KW"/>
</dbReference>
<protein>
    <submittedName>
        <fullName evidence="5">Lhr-like helicase</fullName>
    </submittedName>
</protein>
<dbReference type="RefSeq" id="WP_015158455.1">
    <property type="nucleotide sequence ID" value="NC_019697.1"/>
</dbReference>
<evidence type="ECO:0000259" key="4">
    <source>
        <dbReference type="PROSITE" id="PS51194"/>
    </source>
</evidence>
<dbReference type="PANTHER" id="PTHR47962:SF5">
    <property type="entry name" value="ATP-DEPENDENT HELICASE LHR-RELATED"/>
    <property type="match status" value="1"/>
</dbReference>
<organism evidence="5 6">
    <name type="scientific">Chamaesiphon minutus (strain ATCC 27169 / PCC 6605)</name>
    <dbReference type="NCBI Taxonomy" id="1173020"/>
    <lineage>
        <taxon>Bacteria</taxon>
        <taxon>Bacillati</taxon>
        <taxon>Cyanobacteriota</taxon>
        <taxon>Cyanophyceae</taxon>
        <taxon>Gomontiellales</taxon>
        <taxon>Chamaesiphonaceae</taxon>
        <taxon>Chamaesiphon</taxon>
    </lineage>
</organism>
<evidence type="ECO:0000256" key="2">
    <source>
        <dbReference type="ARBA" id="ARBA00022840"/>
    </source>
</evidence>
<dbReference type="InterPro" id="IPR027417">
    <property type="entry name" value="P-loop_NTPase"/>
</dbReference>
<dbReference type="Proteomes" id="UP000010366">
    <property type="component" value="Chromosome"/>
</dbReference>
<evidence type="ECO:0000256" key="1">
    <source>
        <dbReference type="ARBA" id="ARBA00022741"/>
    </source>
</evidence>
<gene>
    <name evidence="5" type="ORF">Cha6605_1029</name>
</gene>
<dbReference type="GO" id="GO:0003677">
    <property type="term" value="F:DNA binding"/>
    <property type="evidence" value="ECO:0007669"/>
    <property type="project" value="TreeGrafter"/>
</dbReference>
<feature type="domain" description="Helicase C-terminal" evidence="4">
    <location>
        <begin position="237"/>
        <end position="384"/>
    </location>
</feature>
<dbReference type="InterPro" id="IPR001650">
    <property type="entry name" value="Helicase_C-like"/>
</dbReference>
<dbReference type="HOGENOM" id="CLU_002025_2_0_3"/>
<dbReference type="SMART" id="SM00487">
    <property type="entry name" value="DEXDc"/>
    <property type="match status" value="1"/>
</dbReference>
<dbReference type="Pfam" id="PF00270">
    <property type="entry name" value="DEAD"/>
    <property type="match status" value="1"/>
</dbReference>
<dbReference type="AlphaFoldDB" id="K9UBT4"/>
<dbReference type="Gene3D" id="3.40.50.300">
    <property type="entry name" value="P-loop containing nucleotide triphosphate hydrolases"/>
    <property type="match status" value="2"/>
</dbReference>
<reference evidence="5 6" key="1">
    <citation type="submission" date="2012-05" db="EMBL/GenBank/DDBJ databases">
        <title>Finished chromosome of genome of Chamaesiphon sp. PCC 6605.</title>
        <authorList>
            <consortium name="US DOE Joint Genome Institute"/>
            <person name="Gugger M."/>
            <person name="Coursin T."/>
            <person name="Rippka R."/>
            <person name="Tandeau De Marsac N."/>
            <person name="Huntemann M."/>
            <person name="Wei C.-L."/>
            <person name="Han J."/>
            <person name="Detter J.C."/>
            <person name="Han C."/>
            <person name="Tapia R."/>
            <person name="Chen A."/>
            <person name="Kyrpides N."/>
            <person name="Mavromatis K."/>
            <person name="Markowitz V."/>
            <person name="Szeto E."/>
            <person name="Ivanova N."/>
            <person name="Pagani I."/>
            <person name="Pati A."/>
            <person name="Goodwin L."/>
            <person name="Nordberg H.P."/>
            <person name="Cantor M.N."/>
            <person name="Hua S.X."/>
            <person name="Woyke T."/>
            <person name="Kerfeld C.A."/>
        </authorList>
    </citation>
    <scope>NUCLEOTIDE SEQUENCE [LARGE SCALE GENOMIC DNA]</scope>
    <source>
        <strain evidence="6">ATCC 27169 / PCC 6605</strain>
    </source>
</reference>
<dbReference type="Pfam" id="PF19306">
    <property type="entry name" value="WHD_Lhr"/>
    <property type="match status" value="1"/>
</dbReference>
<dbReference type="GO" id="GO:0016887">
    <property type="term" value="F:ATP hydrolysis activity"/>
    <property type="evidence" value="ECO:0007669"/>
    <property type="project" value="TreeGrafter"/>
</dbReference>
<dbReference type="InterPro" id="IPR011545">
    <property type="entry name" value="DEAD/DEAH_box_helicase_dom"/>
</dbReference>
<keyword evidence="5" id="KW-0347">Helicase</keyword>
<evidence type="ECO:0000313" key="6">
    <source>
        <dbReference type="Proteomes" id="UP000010366"/>
    </source>
</evidence>
<sequence length="699" mass="78047">MTASAFSRFPDRLQTAITSRLGWTSLRPVQELASHAILDGYNTIVLAPTAGGKTEASMFPLLAQMVEKEPQGVGILYIAPIKALLNNQAERLGMYTEMLGLSRFLWHGDIKAAQKKAFRKQPATLLMTTPESLEVMLMSASVPHTEMFADLRAVVIDEVHALAGSDRGAHLMSVLERVIRVSANDVQRVGLSATVGNPDAILDWLQGTSQRPRQKIDPPKEHSKKEIRILMQDSKTDIANRSSMLAQGKKSLLFCQSRALAEEISGAMQNRGIDVFIHHSSVALEERTLAEERFANGHNNCIVCTSTLELGIDVGDLDAVLQANAPDTVSAFLQRLGRTGRRGGGANTTFLIDNAAALLQAIAVIELARRNWVESIVVSDRNWAVLVQQLLALTMQFNSISPGDAWAQLSTIPDFKGIKRAEFDRLIKHMLKNKYLYLTGGLLAIGSETEKVFGRKNFMALYAVFSSPQQYEVYTEKEQPIGSLEQKFIDSLIPEISCFLLGGKAWIAQSIDRDNRALIVAPAPHGKKPTWGGFIPQFLGWDVCQEIAALLKSKQDLVYLDPIAKSVLNNAREERRQEVIEGTVWEEEKVQWWTYAGGRINRTLKYGLECLWGWEVRADNFQVTISGEHLTPVMFESAIAEVTKPEFWQAKNTQEYLLQNLPNYRFSKFQQVLPDRYALEMVQGYLLDIEGIVKLKVDC</sequence>
<dbReference type="eggNOG" id="COG1201">
    <property type="taxonomic scope" value="Bacteria"/>
</dbReference>
<dbReference type="EMBL" id="CP003600">
    <property type="protein sequence ID" value="AFY92265.1"/>
    <property type="molecule type" value="Genomic_DNA"/>
</dbReference>
<proteinExistence type="predicted"/>
<dbReference type="PROSITE" id="PS51194">
    <property type="entry name" value="HELICASE_CTER"/>
    <property type="match status" value="1"/>
</dbReference>
<keyword evidence="1" id="KW-0547">Nucleotide-binding</keyword>